<sequence>MEITTLSASFFEVYCLFLIISPFFYTLKNLFLIILKCFPLFVNLIYKTKE</sequence>
<reference evidence="2" key="1">
    <citation type="journal article" date="2021" name="Microb. Physiol.">
        <title>Proteogenomic Insights into the Physiology of Marine, Sulfate-Reducing, Filamentous Desulfonema limicola and Desulfonema magnum.</title>
        <authorList>
            <person name="Schnaars V."/>
            <person name="Wohlbrand L."/>
            <person name="Scheve S."/>
            <person name="Hinrichs C."/>
            <person name="Reinhardt R."/>
            <person name="Rabus R."/>
        </authorList>
    </citation>
    <scope>NUCLEOTIDE SEQUENCE</scope>
    <source>
        <strain evidence="2">4be13</strain>
    </source>
</reference>
<keyword evidence="3" id="KW-1185">Reference proteome</keyword>
<dbReference type="EMBL" id="CP061800">
    <property type="protein sequence ID" value="QTA92000.1"/>
    <property type="molecule type" value="Genomic_DNA"/>
</dbReference>
<dbReference type="KEGG" id="dmm:dnm_080730"/>
<dbReference type="Proteomes" id="UP000663722">
    <property type="component" value="Chromosome"/>
</dbReference>
<protein>
    <submittedName>
        <fullName evidence="2">Uncharacterized protein</fullName>
    </submittedName>
</protein>
<dbReference type="AlphaFoldDB" id="A0A975BUD1"/>
<feature type="transmembrane region" description="Helical" evidence="1">
    <location>
        <begin position="7"/>
        <end position="24"/>
    </location>
</feature>
<name>A0A975BUD1_9BACT</name>
<proteinExistence type="predicted"/>
<keyword evidence="1" id="KW-0472">Membrane</keyword>
<evidence type="ECO:0000313" key="3">
    <source>
        <dbReference type="Proteomes" id="UP000663722"/>
    </source>
</evidence>
<keyword evidence="1" id="KW-0812">Transmembrane</keyword>
<accession>A0A975BUD1</accession>
<keyword evidence="1" id="KW-1133">Transmembrane helix</keyword>
<organism evidence="2 3">
    <name type="scientific">Desulfonema magnum</name>
    <dbReference type="NCBI Taxonomy" id="45655"/>
    <lineage>
        <taxon>Bacteria</taxon>
        <taxon>Pseudomonadati</taxon>
        <taxon>Thermodesulfobacteriota</taxon>
        <taxon>Desulfobacteria</taxon>
        <taxon>Desulfobacterales</taxon>
        <taxon>Desulfococcaceae</taxon>
        <taxon>Desulfonema</taxon>
    </lineage>
</organism>
<evidence type="ECO:0000256" key="1">
    <source>
        <dbReference type="SAM" id="Phobius"/>
    </source>
</evidence>
<gene>
    <name evidence="2" type="ORF">dnm_080730</name>
</gene>
<evidence type="ECO:0000313" key="2">
    <source>
        <dbReference type="EMBL" id="QTA92000.1"/>
    </source>
</evidence>